<evidence type="ECO:0000313" key="13">
    <source>
        <dbReference type="Proteomes" id="UP000005707"/>
    </source>
</evidence>
<gene>
    <name evidence="10" type="primary">dacA</name>
    <name evidence="12" type="ORF">HLPCO_003107</name>
</gene>
<organism evidence="12 13">
    <name type="scientific">Haloplasma contractile SSD-17B</name>
    <dbReference type="NCBI Taxonomy" id="1033810"/>
    <lineage>
        <taxon>Bacteria</taxon>
        <taxon>Bacillati</taxon>
        <taxon>Mycoplasmatota</taxon>
        <taxon>Mollicutes</taxon>
        <taxon>Haloplasmatales</taxon>
        <taxon>Haloplasmataceae</taxon>
        <taxon>Haloplasma</taxon>
    </lineage>
</organism>
<evidence type="ECO:0000256" key="7">
    <source>
        <dbReference type="ARBA" id="ARBA00022840"/>
    </source>
</evidence>
<dbReference type="RefSeq" id="WP_008824727.1">
    <property type="nucleotide sequence ID" value="NZ_AFNU02000024.1"/>
</dbReference>
<dbReference type="GO" id="GO:0005524">
    <property type="term" value="F:ATP binding"/>
    <property type="evidence" value="ECO:0007669"/>
    <property type="project" value="UniProtKB-UniRule"/>
</dbReference>
<keyword evidence="2 10" id="KW-1003">Cell membrane</keyword>
<dbReference type="FunFam" id="3.40.1700.10:FF:000002">
    <property type="entry name" value="Diadenylate cyclase"/>
    <property type="match status" value="1"/>
</dbReference>
<dbReference type="GO" id="GO:0006171">
    <property type="term" value="P:cAMP biosynthetic process"/>
    <property type="evidence" value="ECO:0007669"/>
    <property type="project" value="InterPro"/>
</dbReference>
<evidence type="ECO:0000259" key="11">
    <source>
        <dbReference type="PROSITE" id="PS51794"/>
    </source>
</evidence>
<evidence type="ECO:0000256" key="3">
    <source>
        <dbReference type="ARBA" id="ARBA00022679"/>
    </source>
</evidence>
<evidence type="ECO:0000256" key="10">
    <source>
        <dbReference type="HAMAP-Rule" id="MF_01499"/>
    </source>
</evidence>
<comment type="caution">
    <text evidence="12">The sequence shown here is derived from an EMBL/GenBank/DDBJ whole genome shotgun (WGS) entry which is preliminary data.</text>
</comment>
<evidence type="ECO:0000256" key="8">
    <source>
        <dbReference type="ARBA" id="ARBA00022989"/>
    </source>
</evidence>
<keyword evidence="3 10" id="KW-0808">Transferase</keyword>
<feature type="transmembrane region" description="Helical" evidence="10">
    <location>
        <begin position="67"/>
        <end position="83"/>
    </location>
</feature>
<dbReference type="InterPro" id="IPR036888">
    <property type="entry name" value="DNA_integrity_DisA_N_sf"/>
</dbReference>
<keyword evidence="5 10" id="KW-0548">Nucleotidyltransferase</keyword>
<dbReference type="OrthoDB" id="9807385at2"/>
<dbReference type="InParanoid" id="F7PSB8"/>
<dbReference type="HAMAP" id="MF_01499">
    <property type="entry name" value="DacA"/>
    <property type="match status" value="1"/>
</dbReference>
<dbReference type="eggNOG" id="COG1624">
    <property type="taxonomic scope" value="Bacteria"/>
</dbReference>
<dbReference type="InterPro" id="IPR014046">
    <property type="entry name" value="C-di-AMP_synthase"/>
</dbReference>
<dbReference type="Pfam" id="PF02457">
    <property type="entry name" value="DAC"/>
    <property type="match status" value="1"/>
</dbReference>
<accession>F7PSB8</accession>
<dbReference type="PROSITE" id="PS51794">
    <property type="entry name" value="DAC"/>
    <property type="match status" value="1"/>
</dbReference>
<keyword evidence="4 10" id="KW-0812">Transmembrane</keyword>
<comment type="similarity">
    <text evidence="10">Belongs to the adenylate cyclase family. DacA/CdaA subfamily.</text>
</comment>
<keyword evidence="6 10" id="KW-0547">Nucleotide-binding</keyword>
<dbReference type="EC" id="2.7.7.85" evidence="10"/>
<dbReference type="AlphaFoldDB" id="F7PSB8"/>
<name>F7PSB8_9MOLU</name>
<feature type="transmembrane region" description="Helical" evidence="10">
    <location>
        <begin position="42"/>
        <end position="61"/>
    </location>
</feature>
<sequence length="262" mass="30113">MFGKIDLDITAVFIAFVDLYFLWMILYFSFKFISYSHRAINIFKGILYLLIIYLVSDWLKLPILTSVFQHLVNYWFIILIVIFQPEIRMGFEKIGRHYSPHKTVNVETKGKAYIIEEIIKSCEYLSKRRIGALMTIERNDSLEDYIVKGTSFNVKLSDIVLNTIFIPSTPVHDGAVIIRGENIMCAGTYFPVSENDKVPQKLGTRHRAALGISEITDSLTIVISEESGHYTVAYDNNLDIGITKDSLRLYLEKYIIVKNTST</sequence>
<dbReference type="PANTHER" id="PTHR34185:SF1">
    <property type="entry name" value="DIADENYLATE CYCLASE"/>
    <property type="match status" value="1"/>
</dbReference>
<dbReference type="InterPro" id="IPR003390">
    <property type="entry name" value="DNA_integrity_scan_DisA_N"/>
</dbReference>
<keyword evidence="13" id="KW-1185">Reference proteome</keyword>
<evidence type="ECO:0000313" key="12">
    <source>
        <dbReference type="EMBL" id="ERJ10908.1"/>
    </source>
</evidence>
<comment type="caution">
    <text evidence="10">Lacks conserved residue(s) required for the propagation of feature annotation.</text>
</comment>
<dbReference type="FunCoup" id="F7PSB8">
    <property type="interactions" value="53"/>
</dbReference>
<proteinExistence type="inferred from homology"/>
<dbReference type="PIRSF" id="PIRSF004793">
    <property type="entry name" value="UCP004793"/>
    <property type="match status" value="1"/>
</dbReference>
<dbReference type="Proteomes" id="UP000005707">
    <property type="component" value="Unassembled WGS sequence"/>
</dbReference>
<dbReference type="Gene3D" id="3.40.1700.10">
    <property type="entry name" value="DNA integrity scanning protein, DisA, N-terminal domain"/>
    <property type="match status" value="1"/>
</dbReference>
<dbReference type="PANTHER" id="PTHR34185">
    <property type="entry name" value="DIADENYLATE CYCLASE"/>
    <property type="match status" value="1"/>
</dbReference>
<dbReference type="SUPFAM" id="SSF143597">
    <property type="entry name" value="YojJ-like"/>
    <property type="match status" value="1"/>
</dbReference>
<dbReference type="EMBL" id="AFNU02000024">
    <property type="protein sequence ID" value="ERJ10908.1"/>
    <property type="molecule type" value="Genomic_DNA"/>
</dbReference>
<feature type="transmembrane region" description="Helical" evidence="10">
    <location>
        <begin position="12"/>
        <end position="30"/>
    </location>
</feature>
<dbReference type="InterPro" id="IPR050338">
    <property type="entry name" value="DisA"/>
</dbReference>
<evidence type="ECO:0000256" key="6">
    <source>
        <dbReference type="ARBA" id="ARBA00022741"/>
    </source>
</evidence>
<comment type="function">
    <text evidence="10">Catalyzes the condensation of 2 ATP molecules into cyclic di-AMP (c-di-AMP), a second messenger used to regulate differing processes in different bacteria.</text>
</comment>
<evidence type="ECO:0000256" key="9">
    <source>
        <dbReference type="ARBA" id="ARBA00023136"/>
    </source>
</evidence>
<keyword evidence="8 10" id="KW-1133">Transmembrane helix</keyword>
<dbReference type="GO" id="GO:0004016">
    <property type="term" value="F:adenylate cyclase activity"/>
    <property type="evidence" value="ECO:0007669"/>
    <property type="project" value="UniProtKB-UniRule"/>
</dbReference>
<keyword evidence="7 10" id="KW-0067">ATP-binding</keyword>
<dbReference type="Pfam" id="PF19293">
    <property type="entry name" value="CdaA_N"/>
    <property type="match status" value="1"/>
</dbReference>
<dbReference type="InterPro" id="IPR034701">
    <property type="entry name" value="CdaA"/>
</dbReference>
<protein>
    <recommendedName>
        <fullName evidence="10">Diadenylate cyclase</fullName>
        <shortName evidence="10">DAC</shortName>
        <ecNumber evidence="10">2.7.7.85</ecNumber>
    </recommendedName>
    <alternativeName>
        <fullName evidence="10">Cyclic-di-AMP synthase</fullName>
        <shortName evidence="10">c-di-AMP synthase</shortName>
    </alternativeName>
</protein>
<dbReference type="GO" id="GO:0106408">
    <property type="term" value="F:diadenylate cyclase activity"/>
    <property type="evidence" value="ECO:0007669"/>
    <property type="project" value="UniProtKB-EC"/>
</dbReference>
<reference evidence="12 13" key="1">
    <citation type="journal article" date="2011" name="J. Bacteriol.">
        <title>Genome sequence of Haloplasma contractile, an unusual contractile bacterium from a deep-sea anoxic brine lake.</title>
        <authorList>
            <person name="Antunes A."/>
            <person name="Alam I."/>
            <person name="El Dorry H."/>
            <person name="Siam R."/>
            <person name="Robertson A."/>
            <person name="Bajic V.B."/>
            <person name="Stingl U."/>
        </authorList>
    </citation>
    <scope>NUCLEOTIDE SEQUENCE [LARGE SCALE GENOMIC DNA]</scope>
    <source>
        <strain evidence="12 13">SSD-17B</strain>
    </source>
</reference>
<dbReference type="NCBIfam" id="TIGR00159">
    <property type="entry name" value="diadenylate cyclase CdaA"/>
    <property type="match status" value="1"/>
</dbReference>
<evidence type="ECO:0000256" key="1">
    <source>
        <dbReference type="ARBA" id="ARBA00000877"/>
    </source>
</evidence>
<comment type="catalytic activity">
    <reaction evidence="1 10">
        <text>2 ATP = 3',3'-c-di-AMP + 2 diphosphate</text>
        <dbReference type="Rhea" id="RHEA:35655"/>
        <dbReference type="ChEBI" id="CHEBI:30616"/>
        <dbReference type="ChEBI" id="CHEBI:33019"/>
        <dbReference type="ChEBI" id="CHEBI:71500"/>
        <dbReference type="EC" id="2.7.7.85"/>
    </reaction>
</comment>
<evidence type="ECO:0000256" key="5">
    <source>
        <dbReference type="ARBA" id="ARBA00022695"/>
    </source>
</evidence>
<keyword evidence="9 10" id="KW-0472">Membrane</keyword>
<evidence type="ECO:0000256" key="2">
    <source>
        <dbReference type="ARBA" id="ARBA00022475"/>
    </source>
</evidence>
<reference evidence="12 13" key="2">
    <citation type="journal article" date="2013" name="PLoS ONE">
        <title>INDIGO - INtegrated Data Warehouse of MIcrobial GenOmes with Examples from the Red Sea Extremophiles.</title>
        <authorList>
            <person name="Alam I."/>
            <person name="Antunes A."/>
            <person name="Kamau A.A."/>
            <person name="Ba Alawi W."/>
            <person name="Kalkatawi M."/>
            <person name="Stingl U."/>
            <person name="Bajic V.B."/>
        </authorList>
    </citation>
    <scope>NUCLEOTIDE SEQUENCE [LARGE SCALE GENOMIC DNA]</scope>
    <source>
        <strain evidence="12 13">SSD-17B</strain>
    </source>
</reference>
<evidence type="ECO:0000256" key="4">
    <source>
        <dbReference type="ARBA" id="ARBA00022692"/>
    </source>
</evidence>
<comment type="subunit">
    <text evidence="10">Probably a homodimer.</text>
</comment>
<dbReference type="InterPro" id="IPR045585">
    <property type="entry name" value="CdaA_N"/>
</dbReference>
<feature type="domain" description="DAC" evidence="11">
    <location>
        <begin position="84"/>
        <end position="244"/>
    </location>
</feature>
<dbReference type="STRING" id="1033810.HLPCO_003107"/>